<proteinExistence type="predicted"/>
<gene>
    <name evidence="3" type="ORF">PIB30_026903</name>
</gene>
<evidence type="ECO:0008006" key="5">
    <source>
        <dbReference type="Google" id="ProtNLM"/>
    </source>
</evidence>
<accession>A0ABU6WBG1</accession>
<keyword evidence="4" id="KW-1185">Reference proteome</keyword>
<dbReference type="EMBL" id="JASCZI010181345">
    <property type="protein sequence ID" value="MED6182248.1"/>
    <property type="molecule type" value="Genomic_DNA"/>
</dbReference>
<protein>
    <recommendedName>
        <fullName evidence="5">BAG family molecular chaperone regulator 8, chloroplastic</fullName>
    </recommendedName>
</protein>
<sequence>MASHYYHHHHPHQPPPPPPSCTHCCCNPPTTSYTYTCCTTSPPPPPPHDHLLQPISSLLSNHHPHPTIIPHHHSHFPKSHNNLLIHPHQPQPQPPPPPPPRSSISSLLQRIESLESSLTHHSLASSSLSLRHAAARVVQTHFRSYLVRRSRTLRDLKHLALIKSSLTSLQSSLSHNTHFDFVALSHKAVNLLLQLDSIQGCDPMIVDGKRSLSRDLAAKSGRVYQRVNKPRDSGEDDERRKLLQNLRGRVERISRLCKANENSEGDLEHEGVHHVGGGGDHDYSYDDADAYGDVVPPKKNGVFVVQRQGVQPRGKKSVKFAENGKISEVYSGGSGAYEPDVSGDVACLEGSSSSDYDQAEVFEIAGNAAEHVAVDSSRGAEDEEEEEEETAFVENGGSSHSKYVVNQGHQERVLFSAPMPVKMENKAELMKNKGVRFLT</sequence>
<feature type="region of interest" description="Disordered" evidence="2">
    <location>
        <begin position="48"/>
        <end position="104"/>
    </location>
</feature>
<organism evidence="3 4">
    <name type="scientific">Stylosanthes scabra</name>
    <dbReference type="NCBI Taxonomy" id="79078"/>
    <lineage>
        <taxon>Eukaryota</taxon>
        <taxon>Viridiplantae</taxon>
        <taxon>Streptophyta</taxon>
        <taxon>Embryophyta</taxon>
        <taxon>Tracheophyta</taxon>
        <taxon>Spermatophyta</taxon>
        <taxon>Magnoliopsida</taxon>
        <taxon>eudicotyledons</taxon>
        <taxon>Gunneridae</taxon>
        <taxon>Pentapetalae</taxon>
        <taxon>rosids</taxon>
        <taxon>fabids</taxon>
        <taxon>Fabales</taxon>
        <taxon>Fabaceae</taxon>
        <taxon>Papilionoideae</taxon>
        <taxon>50 kb inversion clade</taxon>
        <taxon>dalbergioids sensu lato</taxon>
        <taxon>Dalbergieae</taxon>
        <taxon>Pterocarpus clade</taxon>
        <taxon>Stylosanthes</taxon>
    </lineage>
</organism>
<keyword evidence="1" id="KW-0143">Chaperone</keyword>
<evidence type="ECO:0000256" key="2">
    <source>
        <dbReference type="SAM" id="MobiDB-lite"/>
    </source>
</evidence>
<evidence type="ECO:0000256" key="1">
    <source>
        <dbReference type="ARBA" id="ARBA00023186"/>
    </source>
</evidence>
<dbReference type="PANTHER" id="PTHR33322">
    <property type="entry name" value="BAG DOMAIN CONTAINING PROTEIN, EXPRESSED"/>
    <property type="match status" value="1"/>
</dbReference>
<dbReference type="PANTHER" id="PTHR33322:SF18">
    <property type="entry name" value="BAG FAMILY MOLECULAR CHAPERONE REGULATOR 8, CHLOROPLASTIC"/>
    <property type="match status" value="1"/>
</dbReference>
<reference evidence="3 4" key="1">
    <citation type="journal article" date="2023" name="Plants (Basel)">
        <title>Bridging the Gap: Combining Genomics and Transcriptomics Approaches to Understand Stylosanthes scabra, an Orphan Legume from the Brazilian Caatinga.</title>
        <authorList>
            <person name="Ferreira-Neto J.R.C."/>
            <person name="da Silva M.D."/>
            <person name="Binneck E."/>
            <person name="de Melo N.F."/>
            <person name="da Silva R.H."/>
            <person name="de Melo A.L.T.M."/>
            <person name="Pandolfi V."/>
            <person name="Bustamante F.O."/>
            <person name="Brasileiro-Vidal A.C."/>
            <person name="Benko-Iseppon A.M."/>
        </authorList>
    </citation>
    <scope>NUCLEOTIDE SEQUENCE [LARGE SCALE GENOMIC DNA]</scope>
    <source>
        <tissue evidence="3">Leaves</tissue>
    </source>
</reference>
<feature type="compositionally biased region" description="Pro residues" evidence="2">
    <location>
        <begin position="89"/>
        <end position="101"/>
    </location>
</feature>
<evidence type="ECO:0000313" key="3">
    <source>
        <dbReference type="EMBL" id="MED6182248.1"/>
    </source>
</evidence>
<dbReference type="Proteomes" id="UP001341840">
    <property type="component" value="Unassembled WGS sequence"/>
</dbReference>
<comment type="caution">
    <text evidence="3">The sequence shown here is derived from an EMBL/GenBank/DDBJ whole genome shotgun (WGS) entry which is preliminary data.</text>
</comment>
<feature type="compositionally biased region" description="Basic residues" evidence="2">
    <location>
        <begin position="62"/>
        <end position="78"/>
    </location>
</feature>
<evidence type="ECO:0000313" key="4">
    <source>
        <dbReference type="Proteomes" id="UP001341840"/>
    </source>
</evidence>
<name>A0ABU6WBG1_9FABA</name>
<dbReference type="InterPro" id="IPR040400">
    <property type="entry name" value="BAG5/6/7/8"/>
</dbReference>